<dbReference type="KEGG" id="tsy:THSYN_03910"/>
<feature type="compositionally biased region" description="Polar residues" evidence="1">
    <location>
        <begin position="163"/>
        <end position="172"/>
    </location>
</feature>
<feature type="compositionally biased region" description="Pro residues" evidence="1">
    <location>
        <begin position="248"/>
        <end position="263"/>
    </location>
</feature>
<proteinExistence type="predicted"/>
<gene>
    <name evidence="2" type="ORF">THSYN_03910</name>
</gene>
<evidence type="ECO:0000313" key="2">
    <source>
        <dbReference type="EMBL" id="AUB80186.1"/>
    </source>
</evidence>
<name>A0A2K8U3M2_9GAMM</name>
<feature type="compositionally biased region" description="Polar residues" evidence="1">
    <location>
        <begin position="216"/>
        <end position="228"/>
    </location>
</feature>
<dbReference type="EMBL" id="CP020370">
    <property type="protein sequence ID" value="AUB80186.1"/>
    <property type="molecule type" value="Genomic_DNA"/>
</dbReference>
<sequence length="548" mass="56593">MKGPWFTIVSWCVLGIWLLAGCAGNQMRSDVFASGNQPQVLIPGATRSEVKGLAMGSARAKGWNIVTSTDDRLVMQRPLDPASPSALALGVAKSAVPPVIEVTSAFAEQSGGVNVALAATLISQPPGEPSPKRVDYTENYRDALEQSLASLRSNWTSNRQRVANSMPTQSPNTGPPATGTDAGNNTPLVQAWGQTVADGTAPKQAADPVPAPTPSRAPTQPRESTFPTATPPAPGLDQAATTLTAPSPSQPTPAPRPSTPSPAPVVDGSNSVPDPRPAERTMPSQPTPEPVEPKDNMLSLNQTDGTGVWAYYAEQYARLRGCNVTDAGAQLINSGADGEILKVSCVGSDSYLLKCQNGACRGLGTSEREPKTPGPKVREEGARLEQRPTQTQQAKTVKPAARSETTAARGAAKPEVASVKVDAKAAKPETKTAKVDAKAVKPEAKTAKVDAKAAKPEAKTAKADAKAAKPVAKTAKVDAKAAKPEAKTAKADAKAAKPEAKTAKADAKAAKPEAKTAKVDAKAAKPVTKIAKVDAKAAKPGAKTAKAE</sequence>
<dbReference type="PROSITE" id="PS51257">
    <property type="entry name" value="PROKAR_LIPOPROTEIN"/>
    <property type="match status" value="1"/>
</dbReference>
<feature type="region of interest" description="Disordered" evidence="1">
    <location>
        <begin position="163"/>
        <end position="300"/>
    </location>
</feature>
<dbReference type="AlphaFoldDB" id="A0A2K8U3M2"/>
<feature type="compositionally biased region" description="Basic and acidic residues" evidence="1">
    <location>
        <begin position="475"/>
        <end position="523"/>
    </location>
</feature>
<keyword evidence="3" id="KW-1185">Reference proteome</keyword>
<dbReference type="PRINTS" id="PR01217">
    <property type="entry name" value="PRICHEXTENSN"/>
</dbReference>
<evidence type="ECO:0000256" key="1">
    <source>
        <dbReference type="SAM" id="MobiDB-lite"/>
    </source>
</evidence>
<feature type="compositionally biased region" description="Basic and acidic residues" evidence="1">
    <location>
        <begin position="366"/>
        <end position="386"/>
    </location>
</feature>
<feature type="compositionally biased region" description="Basic and acidic residues" evidence="1">
    <location>
        <begin position="421"/>
        <end position="467"/>
    </location>
</feature>
<accession>A0A2K8U3M2</accession>
<reference evidence="2 3" key="1">
    <citation type="submission" date="2017-03" db="EMBL/GenBank/DDBJ databases">
        <title>Complete genome sequence of Candidatus 'Thiodictyon syntrophicum' sp. nov. strain Cad16T, a photolithoautotroph purple sulfur bacterium isolated from an alpine meromictic lake.</title>
        <authorList>
            <person name="Luedin S.M."/>
            <person name="Pothier J.F."/>
            <person name="Danza F."/>
            <person name="Storelli N."/>
            <person name="Wittwer M."/>
            <person name="Tonolla M."/>
        </authorList>
    </citation>
    <scope>NUCLEOTIDE SEQUENCE [LARGE SCALE GENOMIC DNA]</scope>
    <source>
        <strain evidence="2 3">Cad16T</strain>
    </source>
</reference>
<dbReference type="Proteomes" id="UP000232638">
    <property type="component" value="Chromosome"/>
</dbReference>
<evidence type="ECO:0000313" key="3">
    <source>
        <dbReference type="Proteomes" id="UP000232638"/>
    </source>
</evidence>
<organism evidence="2 3">
    <name type="scientific">Candidatus Thiodictyon syntrophicum</name>
    <dbReference type="NCBI Taxonomy" id="1166950"/>
    <lineage>
        <taxon>Bacteria</taxon>
        <taxon>Pseudomonadati</taxon>
        <taxon>Pseudomonadota</taxon>
        <taxon>Gammaproteobacteria</taxon>
        <taxon>Chromatiales</taxon>
        <taxon>Chromatiaceae</taxon>
        <taxon>Thiodictyon</taxon>
    </lineage>
</organism>
<feature type="region of interest" description="Disordered" evidence="1">
    <location>
        <begin position="362"/>
        <end position="524"/>
    </location>
</feature>
<protein>
    <submittedName>
        <fullName evidence="2">Uncharacterized protein</fullName>
    </submittedName>
</protein>